<feature type="transmembrane region" description="Helical" evidence="2">
    <location>
        <begin position="312"/>
        <end position="335"/>
    </location>
</feature>
<sequence length="346" mass="36024">MELRNELALTKRVSWGSIIAGVVTAMAISLLLTMLGTSLGLSMLSPKSDDIVNGADTAVLAWSVIGVVISLACGGFITGRLAGTDGAIHGFLIWATSLLVATVLGFAAVGGILNTAGSAVGSVASATGSLASGMGSVAGQAAQGAASIGQNIYGDLGLDTKLNPDNADDQVVQALKKSGIKELQPEYLQTQLEEAGKDVASAVKNLAVNPDNSDAVIKGLTDKLKSRAEALSQAIDKNEVKQALVQNTSMTPEEADKAVENFIQTRDKTVQEVNQRLSQLEKNVNEAKVKYAEFKEKAKEKADAAAKAGAKIALWSFIGLLIGAIVSTLSGFWGVNTHPEYRKVRA</sequence>
<dbReference type="RefSeq" id="WP_062746235.1">
    <property type="nucleotide sequence ID" value="NZ_JACYNM010000001.1"/>
</dbReference>
<evidence type="ECO:0000256" key="2">
    <source>
        <dbReference type="SAM" id="Phobius"/>
    </source>
</evidence>
<keyword evidence="2" id="KW-0812">Transmembrane</keyword>
<evidence type="ECO:0000313" key="3">
    <source>
        <dbReference type="EMBL" id="MBD8104853.1"/>
    </source>
</evidence>
<dbReference type="OrthoDB" id="2154696at2"/>
<accession>A0A4U3F1I2</accession>
<reference evidence="3 6" key="2">
    <citation type="journal article" date="2020" name="FEMS Microbiol. Ecol.">
        <title>Temporal dynamics of bacterial communities during seed development and maturation.</title>
        <authorList>
            <person name="Chesneau G."/>
            <person name="Torres-Cortes G."/>
            <person name="Briand M."/>
            <person name="Darrasse A."/>
            <person name="Preveaux A."/>
            <person name="Marais C."/>
            <person name="Jacques M.A."/>
            <person name="Shade A."/>
            <person name="Barret M."/>
        </authorList>
    </citation>
    <scope>NUCLEOTIDE SEQUENCE [LARGE SCALE GENOMIC DNA]</scope>
    <source>
        <strain evidence="3 6">CFBP13732</strain>
    </source>
</reference>
<evidence type="ECO:0000256" key="1">
    <source>
        <dbReference type="SAM" id="Coils"/>
    </source>
</evidence>
<keyword evidence="2" id="KW-0472">Membrane</keyword>
<reference evidence="4 5" key="1">
    <citation type="journal article" date="2019" name="Sci. Rep.">
        <title>Differences in resource use lead to coexistence of seed-transmitted microbial populations.</title>
        <authorList>
            <person name="Torres-Cortes G."/>
            <person name="Garcia B.J."/>
            <person name="Compant S."/>
            <person name="Rezki S."/>
            <person name="Jones P."/>
            <person name="Preveaux A."/>
            <person name="Briand M."/>
            <person name="Roulet A."/>
            <person name="Bouchez O."/>
            <person name="Jacobson D."/>
            <person name="Barret M."/>
        </authorList>
    </citation>
    <scope>NUCLEOTIDE SEQUENCE [LARGE SCALE GENOMIC DNA]</scope>
    <source>
        <strain evidence="4 5">CFBP13511</strain>
    </source>
</reference>
<dbReference type="Proteomes" id="UP000306393">
    <property type="component" value="Unassembled WGS sequence"/>
</dbReference>
<evidence type="ECO:0000313" key="5">
    <source>
        <dbReference type="Proteomes" id="UP000306393"/>
    </source>
</evidence>
<dbReference type="AlphaFoldDB" id="A0A4U3F1I2"/>
<name>A0A4U3F1I2_9GAMM</name>
<organism evidence="4 5">
    <name type="scientific">Erwinia persicina</name>
    <dbReference type="NCBI Taxonomy" id="55211"/>
    <lineage>
        <taxon>Bacteria</taxon>
        <taxon>Pseudomonadati</taxon>
        <taxon>Pseudomonadota</taxon>
        <taxon>Gammaproteobacteria</taxon>
        <taxon>Enterobacterales</taxon>
        <taxon>Erwiniaceae</taxon>
        <taxon>Erwinia</taxon>
    </lineage>
</organism>
<feature type="transmembrane region" description="Helical" evidence="2">
    <location>
        <begin position="12"/>
        <end position="39"/>
    </location>
</feature>
<comment type="caution">
    <text evidence="4">The sequence shown here is derived from an EMBL/GenBank/DDBJ whole genome shotgun (WGS) entry which is preliminary data.</text>
</comment>
<keyword evidence="6" id="KW-1185">Reference proteome</keyword>
<dbReference type="Proteomes" id="UP000661012">
    <property type="component" value="Unassembled WGS sequence"/>
</dbReference>
<feature type="transmembrane region" description="Helical" evidence="2">
    <location>
        <begin position="91"/>
        <end position="113"/>
    </location>
</feature>
<protein>
    <submittedName>
        <fullName evidence="4">CAP-Gly protein</fullName>
    </submittedName>
</protein>
<keyword evidence="2" id="KW-1133">Transmembrane helix</keyword>
<keyword evidence="1" id="KW-0175">Coiled coil</keyword>
<proteinExistence type="predicted"/>
<dbReference type="EMBL" id="QGAC01000017">
    <property type="protein sequence ID" value="TKJ87111.1"/>
    <property type="molecule type" value="Genomic_DNA"/>
</dbReference>
<gene>
    <name evidence="4" type="ORF">EpCFBP13511_17185</name>
    <name evidence="3" type="ORF">IFT93_00255</name>
</gene>
<feature type="coiled-coil region" evidence="1">
    <location>
        <begin position="263"/>
        <end position="304"/>
    </location>
</feature>
<dbReference type="STRING" id="1219360.GCA_001571305_02877"/>
<evidence type="ECO:0000313" key="6">
    <source>
        <dbReference type="Proteomes" id="UP000661012"/>
    </source>
</evidence>
<dbReference type="EMBL" id="JACYNN010000001">
    <property type="protein sequence ID" value="MBD8104853.1"/>
    <property type="molecule type" value="Genomic_DNA"/>
</dbReference>
<evidence type="ECO:0000313" key="4">
    <source>
        <dbReference type="EMBL" id="TKJ87111.1"/>
    </source>
</evidence>
<feature type="transmembrane region" description="Helical" evidence="2">
    <location>
        <begin position="59"/>
        <end position="79"/>
    </location>
</feature>